<dbReference type="PANTHER" id="PTHR35174:SF3">
    <property type="entry name" value="BLL7171 PROTEIN"/>
    <property type="match status" value="1"/>
</dbReference>
<protein>
    <submittedName>
        <fullName evidence="3">PhnB protein</fullName>
    </submittedName>
</protein>
<comment type="similarity">
    <text evidence="1">Belongs to the YciI family.</text>
</comment>
<dbReference type="RefSeq" id="WP_088259077.1">
    <property type="nucleotide sequence ID" value="NZ_NIDE01000017.1"/>
</dbReference>
<evidence type="ECO:0000259" key="2">
    <source>
        <dbReference type="Pfam" id="PF03795"/>
    </source>
</evidence>
<evidence type="ECO:0000313" key="4">
    <source>
        <dbReference type="Proteomes" id="UP000214646"/>
    </source>
</evidence>
<sequence length="125" mass="13408">MKYIILIYGGENAWHGMPEAQMQEEHAKWMMYTQDMVAAGVMVAGASLKPIATATTVRVRGGKTGTTDGPFAETKEQLGGYYVIDVPNLDDAVKWAAQCPGALYGSLEIRPLGIITSPDGAVSMQ</sequence>
<evidence type="ECO:0000313" key="3">
    <source>
        <dbReference type="EMBL" id="OWK36004.1"/>
    </source>
</evidence>
<dbReference type="InterPro" id="IPR005545">
    <property type="entry name" value="YCII"/>
</dbReference>
<reference evidence="4" key="1">
    <citation type="submission" date="2017-06" db="EMBL/GenBank/DDBJ databases">
        <title>Genome analysis of Fimbriiglobus ruber SP5, the first member of the order Planctomycetales with confirmed chitinolytic capability.</title>
        <authorList>
            <person name="Ravin N.V."/>
            <person name="Rakitin A.L."/>
            <person name="Ivanova A.A."/>
            <person name="Beletsky A.V."/>
            <person name="Kulichevskaya I.S."/>
            <person name="Mardanov A.V."/>
            <person name="Dedysh S.N."/>
        </authorList>
    </citation>
    <scope>NUCLEOTIDE SEQUENCE [LARGE SCALE GENOMIC DNA]</scope>
    <source>
        <strain evidence="4">SP5</strain>
    </source>
</reference>
<gene>
    <name evidence="3" type="ORF">FRUB_08567</name>
</gene>
<evidence type="ECO:0000256" key="1">
    <source>
        <dbReference type="ARBA" id="ARBA00007689"/>
    </source>
</evidence>
<dbReference type="EMBL" id="NIDE01000017">
    <property type="protein sequence ID" value="OWK36004.1"/>
    <property type="molecule type" value="Genomic_DNA"/>
</dbReference>
<dbReference type="SUPFAM" id="SSF54909">
    <property type="entry name" value="Dimeric alpha+beta barrel"/>
    <property type="match status" value="1"/>
</dbReference>
<accession>A0A225D8N4</accession>
<dbReference type="PANTHER" id="PTHR35174">
    <property type="entry name" value="BLL7171 PROTEIN-RELATED"/>
    <property type="match status" value="1"/>
</dbReference>
<dbReference type="Gene3D" id="3.30.70.1060">
    <property type="entry name" value="Dimeric alpha+beta barrel"/>
    <property type="match status" value="1"/>
</dbReference>
<proteinExistence type="inferred from homology"/>
<feature type="domain" description="YCII-related" evidence="2">
    <location>
        <begin position="1"/>
        <end position="111"/>
    </location>
</feature>
<dbReference type="Proteomes" id="UP000214646">
    <property type="component" value="Unassembled WGS sequence"/>
</dbReference>
<dbReference type="InterPro" id="IPR011008">
    <property type="entry name" value="Dimeric_a/b-barrel"/>
</dbReference>
<keyword evidence="4" id="KW-1185">Reference proteome</keyword>
<dbReference type="AlphaFoldDB" id="A0A225D8N4"/>
<dbReference type="OrthoDB" id="9807535at2"/>
<organism evidence="3 4">
    <name type="scientific">Fimbriiglobus ruber</name>
    <dbReference type="NCBI Taxonomy" id="1908690"/>
    <lineage>
        <taxon>Bacteria</taxon>
        <taxon>Pseudomonadati</taxon>
        <taxon>Planctomycetota</taxon>
        <taxon>Planctomycetia</taxon>
        <taxon>Gemmatales</taxon>
        <taxon>Gemmataceae</taxon>
        <taxon>Fimbriiglobus</taxon>
    </lineage>
</organism>
<dbReference type="Pfam" id="PF03795">
    <property type="entry name" value="YCII"/>
    <property type="match status" value="1"/>
</dbReference>
<comment type="caution">
    <text evidence="3">The sequence shown here is derived from an EMBL/GenBank/DDBJ whole genome shotgun (WGS) entry which is preliminary data.</text>
</comment>
<name>A0A225D8N4_9BACT</name>